<reference evidence="2" key="1">
    <citation type="submission" date="2024-02" db="UniProtKB">
        <authorList>
            <consortium name="WormBaseParasite"/>
        </authorList>
    </citation>
    <scope>IDENTIFICATION</scope>
</reference>
<accession>A0A915FNI9</accession>
<dbReference type="Proteomes" id="UP000887575">
    <property type="component" value="Unassembled WGS sequence"/>
</dbReference>
<proteinExistence type="predicted"/>
<sequence>MTLFFSRITANELQSVKDIYFICNPSKPEMSRKIRIKSTRPLNSWDPNWASVINPEPEDDPRTYVVDEDFRAKKVWEYYNAHKAEFLNISSVEQQKRLGEATNETGGSFLFHCDRGDPQIVLKLAKGFIALAKAINDGSFDVPDLLAISMRVTSPVHTSRIKVETDKSNVDEEMLAKIRHILLSSDYKAKVKTNVASYLNWMPRESSRDVFKFESPFVEQRGNIGRLEEGLKKMNISKK</sequence>
<organism evidence="1 2">
    <name type="scientific">Mesorhabditis belari</name>
    <dbReference type="NCBI Taxonomy" id="2138241"/>
    <lineage>
        <taxon>Eukaryota</taxon>
        <taxon>Metazoa</taxon>
        <taxon>Ecdysozoa</taxon>
        <taxon>Nematoda</taxon>
        <taxon>Chromadorea</taxon>
        <taxon>Rhabditida</taxon>
        <taxon>Rhabditina</taxon>
        <taxon>Rhabditomorpha</taxon>
        <taxon>Rhabditoidea</taxon>
        <taxon>Rhabditidae</taxon>
        <taxon>Mesorhabditinae</taxon>
        <taxon>Mesorhabditis</taxon>
    </lineage>
</organism>
<protein>
    <submittedName>
        <fullName evidence="2">Uncharacterized protein</fullName>
    </submittedName>
</protein>
<dbReference type="WBParaSite" id="MBELARI_LOCUS8449">
    <property type="protein sequence ID" value="MBELARI_LOCUS8449"/>
    <property type="gene ID" value="MBELARI_LOCUS8449"/>
</dbReference>
<name>A0A915FNI9_9BILA</name>
<keyword evidence="1" id="KW-1185">Reference proteome</keyword>
<evidence type="ECO:0000313" key="1">
    <source>
        <dbReference type="Proteomes" id="UP000887575"/>
    </source>
</evidence>
<evidence type="ECO:0000313" key="2">
    <source>
        <dbReference type="WBParaSite" id="MBELARI_LOCUS8449"/>
    </source>
</evidence>
<dbReference type="AlphaFoldDB" id="A0A915FNI9"/>